<evidence type="ECO:0000313" key="1">
    <source>
        <dbReference type="EMBL" id="ABJ62321.1"/>
    </source>
</evidence>
<keyword evidence="2" id="KW-1185">Reference proteome</keyword>
<reference evidence="1 2" key="1">
    <citation type="journal article" date="2006" name="Proc. Natl. Acad. Sci. U.S.A.">
        <title>Comparative genomics of the lactic acid bacteria.</title>
        <authorList>
            <person name="Makarova K."/>
            <person name="Slesarev A."/>
            <person name="Wolf Y."/>
            <person name="Sorokin A."/>
            <person name="Mirkin B."/>
            <person name="Koonin E."/>
            <person name="Pavlov A."/>
            <person name="Pavlova N."/>
            <person name="Karamychev V."/>
            <person name="Polouchine N."/>
            <person name="Shakhova V."/>
            <person name="Grigoriev I."/>
            <person name="Lou Y."/>
            <person name="Rohksar D."/>
            <person name="Lucas S."/>
            <person name="Huang K."/>
            <person name="Goodstein D.M."/>
            <person name="Hawkins T."/>
            <person name="Plengvidhya V."/>
            <person name="Welker D."/>
            <person name="Hughes J."/>
            <person name="Goh Y."/>
            <person name="Benson A."/>
            <person name="Baldwin K."/>
            <person name="Lee J.H."/>
            <person name="Diaz-Muniz I."/>
            <person name="Dosti B."/>
            <person name="Smeianov V."/>
            <person name="Wechter W."/>
            <person name="Barabote R."/>
            <person name="Lorca G."/>
            <person name="Altermann E."/>
            <person name="Barrangou R."/>
            <person name="Ganesan B."/>
            <person name="Xie Y."/>
            <person name="Rawsthorne H."/>
            <person name="Tamir D."/>
            <person name="Parker C."/>
            <person name="Breidt F."/>
            <person name="Broadbent J."/>
            <person name="Hutkins R."/>
            <person name="O'Sullivan D."/>
            <person name="Steele J."/>
            <person name="Unlu G."/>
            <person name="Saier M."/>
            <person name="Klaenhammer T."/>
            <person name="Richardson P."/>
            <person name="Kozyavkin S."/>
            <person name="Weimer B."/>
            <person name="Mills D."/>
        </authorList>
    </citation>
    <scope>NUCLEOTIDE SEQUENCE [LARGE SCALE GENOMIC DNA]</scope>
    <source>
        <strain evidence="2">ATCC 8293 / DSM 20343 / BCRC 11652 / CCM 1803 / JCM 6124 / NCDO 523 / NBRC 100496 / NCIMB 8023 / NCTC 12954 / NRRL B-1118 / 37Y</strain>
    </source>
</reference>
<dbReference type="EnsemblBacteria" id="ABJ62321">
    <property type="protein sequence ID" value="ABJ62321"/>
    <property type="gene ID" value="LEUM_1223"/>
</dbReference>
<dbReference type="KEGG" id="lme:LEUM_1223"/>
<gene>
    <name evidence="1" type="ordered locus">LEUM_1223</name>
</gene>
<dbReference type="HOGENOM" id="CLU_3431885_0_0_9"/>
<dbReference type="EMBL" id="CP000414">
    <property type="protein sequence ID" value="ABJ62321.1"/>
    <property type="molecule type" value="Genomic_DNA"/>
</dbReference>
<proteinExistence type="predicted"/>
<organism evidence="1 2">
    <name type="scientific">Leuconostoc mesenteroides subsp. mesenteroides (strain ATCC 8293 / DSM 20343 / BCRC 11652 / CCM 1803 / JCM 6124 / NCDO 523 / NBRC 100496 / NCIMB 8023 / NCTC 12954 / NRRL B-1118 / 37Y)</name>
    <dbReference type="NCBI Taxonomy" id="203120"/>
    <lineage>
        <taxon>Bacteria</taxon>
        <taxon>Bacillati</taxon>
        <taxon>Bacillota</taxon>
        <taxon>Bacilli</taxon>
        <taxon>Lactobacillales</taxon>
        <taxon>Lactobacillaceae</taxon>
        <taxon>Leuconostoc</taxon>
    </lineage>
</organism>
<protein>
    <submittedName>
        <fullName evidence="1">Uncharacterized protein</fullName>
    </submittedName>
</protein>
<name>Q03WV1_LEUMM</name>
<evidence type="ECO:0000313" key="2">
    <source>
        <dbReference type="Proteomes" id="UP000000362"/>
    </source>
</evidence>
<dbReference type="Proteomes" id="UP000000362">
    <property type="component" value="Chromosome"/>
</dbReference>
<sequence length="17" mass="1852">MTTLTTSEMGPLADWVV</sequence>
<accession>Q03WV1</accession>
<dbReference type="AlphaFoldDB" id="Q03WV1"/>